<gene>
    <name evidence="20" type="ORF">AB205_0221350</name>
</gene>
<keyword evidence="10" id="KW-1015">Disulfide bond</keyword>
<dbReference type="Pfam" id="PF00001">
    <property type="entry name" value="7tm_1"/>
    <property type="match status" value="1"/>
</dbReference>
<dbReference type="GO" id="GO:0007204">
    <property type="term" value="P:positive regulation of cytosolic calcium ion concentration"/>
    <property type="evidence" value="ECO:0007669"/>
    <property type="project" value="TreeGrafter"/>
</dbReference>
<keyword evidence="11 17" id="KW-0675">Receptor</keyword>
<dbReference type="PRINTS" id="PR00237">
    <property type="entry name" value="GPCRRHODOPSN"/>
</dbReference>
<dbReference type="PANTHER" id="PTHR10489:SF957">
    <property type="entry name" value="B2 BRADYKININ RECEPTOR"/>
    <property type="match status" value="1"/>
</dbReference>
<dbReference type="GO" id="GO:0009897">
    <property type="term" value="C:external side of plasma membrane"/>
    <property type="evidence" value="ECO:0007669"/>
    <property type="project" value="TreeGrafter"/>
</dbReference>
<evidence type="ECO:0000256" key="17">
    <source>
        <dbReference type="RuleBase" id="RU000688"/>
    </source>
</evidence>
<dbReference type="PRINTS" id="PR00425">
    <property type="entry name" value="BRADYKININR"/>
</dbReference>
<evidence type="ECO:0000256" key="9">
    <source>
        <dbReference type="ARBA" id="ARBA00023139"/>
    </source>
</evidence>
<evidence type="ECO:0000256" key="10">
    <source>
        <dbReference type="ARBA" id="ARBA00023157"/>
    </source>
</evidence>
<evidence type="ECO:0000256" key="7">
    <source>
        <dbReference type="ARBA" id="ARBA00023040"/>
    </source>
</evidence>
<evidence type="ECO:0000256" key="15">
    <source>
        <dbReference type="ARBA" id="ARBA00025423"/>
    </source>
</evidence>
<evidence type="ECO:0000256" key="12">
    <source>
        <dbReference type="ARBA" id="ARBA00023180"/>
    </source>
</evidence>
<dbReference type="SUPFAM" id="SSF81321">
    <property type="entry name" value="Family A G protein-coupled receptor-like"/>
    <property type="match status" value="1"/>
</dbReference>
<dbReference type="GO" id="GO:0042310">
    <property type="term" value="P:vasoconstriction"/>
    <property type="evidence" value="ECO:0007669"/>
    <property type="project" value="InterPro"/>
</dbReference>
<dbReference type="InterPro" id="IPR017452">
    <property type="entry name" value="GPCR_Rhodpsn_7TM"/>
</dbReference>
<keyword evidence="8 18" id="KW-0472">Membrane</keyword>
<dbReference type="FunFam" id="1.20.1070.10:FF:000201">
    <property type="entry name" value="Bradykinin receptor B2"/>
    <property type="match status" value="1"/>
</dbReference>
<evidence type="ECO:0000256" key="2">
    <source>
        <dbReference type="ARBA" id="ARBA00013512"/>
    </source>
</evidence>
<keyword evidence="21" id="KW-1185">Reference proteome</keyword>
<dbReference type="PANTHER" id="PTHR10489">
    <property type="entry name" value="CELL ADHESION MOLECULE"/>
    <property type="match status" value="1"/>
</dbReference>
<evidence type="ECO:0000256" key="8">
    <source>
        <dbReference type="ARBA" id="ARBA00023136"/>
    </source>
</evidence>
<evidence type="ECO:0000256" key="1">
    <source>
        <dbReference type="ARBA" id="ARBA00004651"/>
    </source>
</evidence>
<evidence type="ECO:0000256" key="3">
    <source>
        <dbReference type="ARBA" id="ARBA00022475"/>
    </source>
</evidence>
<feature type="transmembrane region" description="Helical" evidence="18">
    <location>
        <begin position="53"/>
        <end position="75"/>
    </location>
</feature>
<accession>A0A2G9QKU1</accession>
<keyword evidence="14" id="KW-0449">Lipoprotein</keyword>
<evidence type="ECO:0000256" key="16">
    <source>
        <dbReference type="ARBA" id="ARBA00025954"/>
    </source>
</evidence>
<evidence type="ECO:0000313" key="20">
    <source>
        <dbReference type="EMBL" id="PIO15711.1"/>
    </source>
</evidence>
<dbReference type="AlphaFoldDB" id="A0A2G9QKU1"/>
<feature type="transmembrane region" description="Helical" evidence="18">
    <location>
        <begin position="87"/>
        <end position="107"/>
    </location>
</feature>
<protein>
    <recommendedName>
        <fullName evidence="2">B2 bradykinin receptor</fullName>
    </recommendedName>
</protein>
<evidence type="ECO:0000256" key="6">
    <source>
        <dbReference type="ARBA" id="ARBA00022989"/>
    </source>
</evidence>
<comment type="function">
    <text evidence="15">Receptor for bradykinin. It is associated with G proteins that activate a phosphatidylinositol-calcium second messenger system.</text>
</comment>
<comment type="subcellular location">
    <subcellularLocation>
        <location evidence="1">Cell membrane</location>
        <topology evidence="1">Multi-pass membrane protein</topology>
    </subcellularLocation>
</comment>
<dbReference type="Gene3D" id="1.20.1070.10">
    <property type="entry name" value="Rhodopsin 7-helix transmembrane proteins"/>
    <property type="match status" value="1"/>
</dbReference>
<feature type="domain" description="G-protein coupled receptors family 1 profile" evidence="19">
    <location>
        <begin position="65"/>
        <end position="321"/>
    </location>
</feature>
<dbReference type="InterPro" id="IPR000276">
    <property type="entry name" value="GPCR_Rhodpsn"/>
</dbReference>
<evidence type="ECO:0000259" key="19">
    <source>
        <dbReference type="PROSITE" id="PS50262"/>
    </source>
</evidence>
<keyword evidence="4" id="KW-0597">Phosphoprotein</keyword>
<comment type="similarity">
    <text evidence="17">Belongs to the G-protein coupled receptor 1 family.</text>
</comment>
<evidence type="ECO:0000256" key="5">
    <source>
        <dbReference type="ARBA" id="ARBA00022692"/>
    </source>
</evidence>
<dbReference type="InterPro" id="IPR001504">
    <property type="entry name" value="Brdyknn_2_rcpt"/>
</dbReference>
<evidence type="ECO:0000256" key="18">
    <source>
        <dbReference type="SAM" id="Phobius"/>
    </source>
</evidence>
<dbReference type="Proteomes" id="UP000228934">
    <property type="component" value="Unassembled WGS sequence"/>
</dbReference>
<dbReference type="GO" id="GO:0060326">
    <property type="term" value="P:cell chemotaxis"/>
    <property type="evidence" value="ECO:0007669"/>
    <property type="project" value="TreeGrafter"/>
</dbReference>
<dbReference type="GO" id="GO:0004947">
    <property type="term" value="F:bradykinin receptor activity"/>
    <property type="evidence" value="ECO:0007669"/>
    <property type="project" value="InterPro"/>
</dbReference>
<evidence type="ECO:0000256" key="4">
    <source>
        <dbReference type="ARBA" id="ARBA00022553"/>
    </source>
</evidence>
<feature type="transmembrane region" description="Helical" evidence="18">
    <location>
        <begin position="119"/>
        <end position="142"/>
    </location>
</feature>
<dbReference type="OrthoDB" id="6076970at2759"/>
<dbReference type="GO" id="GO:0006939">
    <property type="term" value="P:smooth muscle contraction"/>
    <property type="evidence" value="ECO:0007669"/>
    <property type="project" value="InterPro"/>
</dbReference>
<feature type="transmembrane region" description="Helical" evidence="18">
    <location>
        <begin position="215"/>
        <end position="237"/>
    </location>
</feature>
<keyword evidence="9" id="KW-0564">Palmitate</keyword>
<reference evidence="21" key="1">
    <citation type="journal article" date="2017" name="Nat. Commun.">
        <title>The North American bullfrog draft genome provides insight into hormonal regulation of long noncoding RNA.</title>
        <authorList>
            <person name="Hammond S.A."/>
            <person name="Warren R.L."/>
            <person name="Vandervalk B.P."/>
            <person name="Kucuk E."/>
            <person name="Khan H."/>
            <person name="Gibb E.A."/>
            <person name="Pandoh P."/>
            <person name="Kirk H."/>
            <person name="Zhao Y."/>
            <person name="Jones M."/>
            <person name="Mungall A.J."/>
            <person name="Coope R."/>
            <person name="Pleasance S."/>
            <person name="Moore R.A."/>
            <person name="Holt R.A."/>
            <person name="Round J.M."/>
            <person name="Ohora S."/>
            <person name="Walle B.V."/>
            <person name="Veldhoen N."/>
            <person name="Helbing C.C."/>
            <person name="Birol I."/>
        </authorList>
    </citation>
    <scope>NUCLEOTIDE SEQUENCE [LARGE SCALE GENOMIC DNA]</scope>
</reference>
<evidence type="ECO:0000256" key="13">
    <source>
        <dbReference type="ARBA" id="ARBA00023224"/>
    </source>
</evidence>
<feature type="transmembrane region" description="Helical" evidence="18">
    <location>
        <begin position="257"/>
        <end position="275"/>
    </location>
</feature>
<name>A0A2G9QKU1_AQUCT</name>
<keyword evidence="3" id="KW-1003">Cell membrane</keyword>
<dbReference type="PROSITE" id="PS00237">
    <property type="entry name" value="G_PROTEIN_RECEP_F1_1"/>
    <property type="match status" value="1"/>
</dbReference>
<dbReference type="GO" id="GO:0016493">
    <property type="term" value="F:C-C chemokine receptor activity"/>
    <property type="evidence" value="ECO:0007669"/>
    <property type="project" value="TreeGrafter"/>
</dbReference>
<keyword evidence="7 17" id="KW-0297">G-protein coupled receptor</keyword>
<proteinExistence type="inferred from homology"/>
<evidence type="ECO:0000256" key="14">
    <source>
        <dbReference type="ARBA" id="ARBA00023288"/>
    </source>
</evidence>
<dbReference type="EMBL" id="KV976405">
    <property type="protein sequence ID" value="PIO15711.1"/>
    <property type="molecule type" value="Genomic_DNA"/>
</dbReference>
<evidence type="ECO:0000313" key="21">
    <source>
        <dbReference type="Proteomes" id="UP000228934"/>
    </source>
</evidence>
<evidence type="ECO:0000256" key="11">
    <source>
        <dbReference type="ARBA" id="ARBA00023170"/>
    </source>
</evidence>
<sequence>MKGEDWVCWFTTENPAAVKDPVTPLTMSGNSTSSNKSCLAIEGFLWLIEYQPIYMWFIFILGFIENAFVISVYLLHKSRCTVAEIYLGNMAAADLVFVSGLPFWAIYISRGFSWQFGDFLCVAVNTLIMLNLFASIYFLLMVSIDRYLALVKTMSAGRMRRPWWAKVICAMIWTFALVVSLPKIIFRKVNFVSELNITACILDPPSNEWNIVNNIFLNVIGFLIPVIVIGFCSFQIVNVLRNNTMQKFKEINNEKRATLLVLSVLLVFIACWLPFQISTFIDTLMHLNVLHKCSVEQPNEIFNQISTYIGFSNSCINPFLYVIVGNNFRKKALEVYHPLVPARFRTRRSSVQTNYSMDTTQSSFYLDRQKKKSIS</sequence>
<keyword evidence="6 18" id="KW-1133">Transmembrane helix</keyword>
<feature type="transmembrane region" description="Helical" evidence="18">
    <location>
        <begin position="163"/>
        <end position="186"/>
    </location>
</feature>
<keyword evidence="13 17" id="KW-0807">Transducer</keyword>
<organism evidence="20 21">
    <name type="scientific">Aquarana catesbeiana</name>
    <name type="common">American bullfrog</name>
    <name type="synonym">Rana catesbeiana</name>
    <dbReference type="NCBI Taxonomy" id="8400"/>
    <lineage>
        <taxon>Eukaryota</taxon>
        <taxon>Metazoa</taxon>
        <taxon>Chordata</taxon>
        <taxon>Craniata</taxon>
        <taxon>Vertebrata</taxon>
        <taxon>Euteleostomi</taxon>
        <taxon>Amphibia</taxon>
        <taxon>Batrachia</taxon>
        <taxon>Anura</taxon>
        <taxon>Neobatrachia</taxon>
        <taxon>Ranoidea</taxon>
        <taxon>Ranidae</taxon>
        <taxon>Aquarana</taxon>
    </lineage>
</organism>
<dbReference type="InterPro" id="IPR000496">
    <property type="entry name" value="Brdyknn_rcpt"/>
</dbReference>
<dbReference type="GO" id="GO:0019722">
    <property type="term" value="P:calcium-mediated signaling"/>
    <property type="evidence" value="ECO:0007669"/>
    <property type="project" value="TreeGrafter"/>
</dbReference>
<keyword evidence="5 17" id="KW-0812">Transmembrane</keyword>
<comment type="subunit">
    <text evidence="16">Forms a complex with PECAM1 and GNAQ. Interacts with PECAM1.</text>
</comment>
<dbReference type="PROSITE" id="PS50262">
    <property type="entry name" value="G_PROTEIN_RECEP_F1_2"/>
    <property type="match status" value="1"/>
</dbReference>
<keyword evidence="12" id="KW-0325">Glycoprotein</keyword>
<dbReference type="GO" id="GO:0019957">
    <property type="term" value="F:C-C chemokine binding"/>
    <property type="evidence" value="ECO:0007669"/>
    <property type="project" value="TreeGrafter"/>
</dbReference>
<dbReference type="PRINTS" id="PR00994">
    <property type="entry name" value="BRADYKINNB2R"/>
</dbReference>
<dbReference type="GO" id="GO:0006955">
    <property type="term" value="P:immune response"/>
    <property type="evidence" value="ECO:0007669"/>
    <property type="project" value="TreeGrafter"/>
</dbReference>
<dbReference type="InterPro" id="IPR050119">
    <property type="entry name" value="CCR1-9-like"/>
</dbReference>